<dbReference type="RefSeq" id="WP_264894346.1">
    <property type="nucleotide sequence ID" value="NZ_CP110257.1"/>
</dbReference>
<feature type="transmembrane region" description="Helical" evidence="1">
    <location>
        <begin position="109"/>
        <end position="129"/>
    </location>
</feature>
<gene>
    <name evidence="2" type="ORF">OMP39_07385</name>
</gene>
<keyword evidence="3" id="KW-1185">Reference proteome</keyword>
<reference evidence="2" key="1">
    <citation type="submission" date="2022-10" db="EMBL/GenBank/DDBJ databases">
        <title>Complete genome sequence of Schlegelella aquatica LMG 23380.</title>
        <authorList>
            <person name="Musilova J."/>
            <person name="Kourilova X."/>
            <person name="Bezdicek M."/>
            <person name="Hermankova K."/>
            <person name="Obruca S."/>
            <person name="Sedlar K."/>
        </authorList>
    </citation>
    <scope>NUCLEOTIDE SEQUENCE</scope>
    <source>
        <strain evidence="2">LMG 23380</strain>
    </source>
</reference>
<name>A0ABY6MWM7_9BURK</name>
<evidence type="ECO:0008006" key="4">
    <source>
        <dbReference type="Google" id="ProtNLM"/>
    </source>
</evidence>
<dbReference type="EMBL" id="CP110257">
    <property type="protein sequence ID" value="UZD56376.1"/>
    <property type="molecule type" value="Genomic_DNA"/>
</dbReference>
<evidence type="ECO:0000313" key="3">
    <source>
        <dbReference type="Proteomes" id="UP001163266"/>
    </source>
</evidence>
<feature type="transmembrane region" description="Helical" evidence="1">
    <location>
        <begin position="45"/>
        <end position="63"/>
    </location>
</feature>
<protein>
    <recommendedName>
        <fullName evidence="4">DUF2231 domain-containing protein</fullName>
    </recommendedName>
</protein>
<accession>A0ABY6MWM7</accession>
<proteinExistence type="predicted"/>
<dbReference type="Proteomes" id="UP001163266">
    <property type="component" value="Chromosome"/>
</dbReference>
<keyword evidence="1" id="KW-0812">Transmembrane</keyword>
<organism evidence="2 3">
    <name type="scientific">Caldimonas aquatica</name>
    <dbReference type="NCBI Taxonomy" id="376175"/>
    <lineage>
        <taxon>Bacteria</taxon>
        <taxon>Pseudomonadati</taxon>
        <taxon>Pseudomonadota</taxon>
        <taxon>Betaproteobacteria</taxon>
        <taxon>Burkholderiales</taxon>
        <taxon>Sphaerotilaceae</taxon>
        <taxon>Caldimonas</taxon>
    </lineage>
</organism>
<evidence type="ECO:0000256" key="1">
    <source>
        <dbReference type="SAM" id="Phobius"/>
    </source>
</evidence>
<feature type="transmembrane region" description="Helical" evidence="1">
    <location>
        <begin position="75"/>
        <end position="97"/>
    </location>
</feature>
<keyword evidence="1" id="KW-0472">Membrane</keyword>
<evidence type="ECO:0000313" key="2">
    <source>
        <dbReference type="EMBL" id="UZD56376.1"/>
    </source>
</evidence>
<keyword evidence="1" id="KW-1133">Transmembrane helix</keyword>
<sequence>MSSALALMWRGRHDAGSATAPLNAVSHIAYGDEAFEVDRPTLRHTLPGVLLHAASGVFWALLFEGLRGRHARRGLGATAADAVAATAVAAVVDLAIVPRRLTPGFERRLSARSLALVYGALAAGLLLGARRLDR</sequence>